<dbReference type="GO" id="GO:0071949">
    <property type="term" value="F:FAD binding"/>
    <property type="evidence" value="ECO:0007669"/>
    <property type="project" value="TreeGrafter"/>
</dbReference>
<evidence type="ECO:0000256" key="2">
    <source>
        <dbReference type="ARBA" id="ARBA00005862"/>
    </source>
</evidence>
<dbReference type="SUPFAM" id="SSF48173">
    <property type="entry name" value="Cryptochrome/photolyase FAD-binding domain"/>
    <property type="match status" value="1"/>
</dbReference>
<dbReference type="Gene3D" id="1.10.579.10">
    <property type="entry name" value="DNA Cyclobutane Dipyrimidine Photolyase, subunit A, domain 3"/>
    <property type="match status" value="1"/>
</dbReference>
<dbReference type="GO" id="GO:0006950">
    <property type="term" value="P:response to stress"/>
    <property type="evidence" value="ECO:0007669"/>
    <property type="project" value="UniProtKB-ARBA"/>
</dbReference>
<dbReference type="InterPro" id="IPR018394">
    <property type="entry name" value="DNA_photolyase_1_CS_C"/>
</dbReference>
<dbReference type="PANTHER" id="PTHR11455">
    <property type="entry name" value="CRYPTOCHROME"/>
    <property type="match status" value="1"/>
</dbReference>
<dbReference type="AlphaFoldDB" id="A0AAE9VSC6"/>
<gene>
    <name evidence="9" type="ORF">O6P33_01180</name>
</gene>
<dbReference type="Proteomes" id="UP001212189">
    <property type="component" value="Chromosome"/>
</dbReference>
<evidence type="ECO:0000313" key="9">
    <source>
        <dbReference type="EMBL" id="WBE25490.1"/>
    </source>
</evidence>
<dbReference type="PANTHER" id="PTHR11455:SF9">
    <property type="entry name" value="CRYPTOCHROME CIRCADIAN CLOCK 5 ISOFORM X1"/>
    <property type="match status" value="1"/>
</dbReference>
<dbReference type="GO" id="GO:0006139">
    <property type="term" value="P:nucleobase-containing compound metabolic process"/>
    <property type="evidence" value="ECO:0007669"/>
    <property type="project" value="UniProtKB-ARBA"/>
</dbReference>
<accession>A0AAE9VSC6</accession>
<comment type="similarity">
    <text evidence="7">Belongs to the DNA photolyase family.</text>
</comment>
<evidence type="ECO:0000259" key="8">
    <source>
        <dbReference type="PROSITE" id="PS51645"/>
    </source>
</evidence>
<evidence type="ECO:0000256" key="7">
    <source>
        <dbReference type="RuleBase" id="RU004182"/>
    </source>
</evidence>
<dbReference type="InterPro" id="IPR036134">
    <property type="entry name" value="Crypto/Photolyase_FAD-like_sf"/>
</dbReference>
<dbReference type="PROSITE" id="PS00394">
    <property type="entry name" value="DNA_PHOTOLYASES_1_1"/>
    <property type="match status" value="1"/>
</dbReference>
<dbReference type="PRINTS" id="PR00147">
    <property type="entry name" value="DNAPHOTLYASE"/>
</dbReference>
<evidence type="ECO:0000256" key="6">
    <source>
        <dbReference type="PIRSR" id="PIRSR602081-1"/>
    </source>
</evidence>
<feature type="domain" description="Photolyase/cryptochrome alpha/beta" evidence="8">
    <location>
        <begin position="2"/>
        <end position="130"/>
    </location>
</feature>
<dbReference type="InterPro" id="IPR036155">
    <property type="entry name" value="Crypto/Photolyase_N_sf"/>
</dbReference>
<dbReference type="InterPro" id="IPR002081">
    <property type="entry name" value="Cryptochrome/DNA_photolyase_1"/>
</dbReference>
<dbReference type="GO" id="GO:0003677">
    <property type="term" value="F:DNA binding"/>
    <property type="evidence" value="ECO:0007669"/>
    <property type="project" value="TreeGrafter"/>
</dbReference>
<dbReference type="InterPro" id="IPR006050">
    <property type="entry name" value="DNA_photolyase_N"/>
</dbReference>
<dbReference type="SUPFAM" id="SSF52425">
    <property type="entry name" value="Cryptochrome/photolyase, N-terminal domain"/>
    <property type="match status" value="1"/>
</dbReference>
<dbReference type="RefSeq" id="WP_269818431.1">
    <property type="nucleotide sequence ID" value="NZ_CP114976.1"/>
</dbReference>
<name>A0AAE9VSC6_9GAMM</name>
<feature type="binding site" evidence="6">
    <location>
        <position position="209"/>
    </location>
    <ligand>
        <name>FAD</name>
        <dbReference type="ChEBI" id="CHEBI:57692"/>
    </ligand>
</feature>
<keyword evidence="5 7" id="KW-0157">Chromophore</keyword>
<keyword evidence="10" id="KW-1185">Reference proteome</keyword>
<protein>
    <submittedName>
        <fullName evidence="9">Deoxyribodipyrimidine photo-lyase</fullName>
    </submittedName>
</protein>
<organism evidence="9 10">
    <name type="scientific">Denitrificimonas caeni</name>
    <dbReference type="NCBI Taxonomy" id="521720"/>
    <lineage>
        <taxon>Bacteria</taxon>
        <taxon>Pseudomonadati</taxon>
        <taxon>Pseudomonadota</taxon>
        <taxon>Gammaproteobacteria</taxon>
        <taxon>Pseudomonadales</taxon>
        <taxon>Pseudomonadaceae</taxon>
        <taxon>Denitrificimonas</taxon>
    </lineage>
</organism>
<dbReference type="PROSITE" id="PS51645">
    <property type="entry name" value="PHR_CRY_ALPHA_BETA"/>
    <property type="match status" value="1"/>
</dbReference>
<dbReference type="Pfam" id="PF03441">
    <property type="entry name" value="FAD_binding_7"/>
    <property type="match status" value="1"/>
</dbReference>
<feature type="binding site" evidence="6">
    <location>
        <begin position="221"/>
        <end position="227"/>
    </location>
    <ligand>
        <name>FAD</name>
        <dbReference type="ChEBI" id="CHEBI:57692"/>
    </ligand>
</feature>
<comment type="cofactor">
    <cofactor evidence="6">
        <name>FAD</name>
        <dbReference type="ChEBI" id="CHEBI:57692"/>
    </cofactor>
    <text evidence="6">Binds 1 FAD per subunit.</text>
</comment>
<dbReference type="GO" id="GO:0003904">
    <property type="term" value="F:deoxyribodipyrimidine photo-lyase activity"/>
    <property type="evidence" value="ECO:0007669"/>
    <property type="project" value="TreeGrafter"/>
</dbReference>
<evidence type="ECO:0000256" key="1">
    <source>
        <dbReference type="ARBA" id="ARBA00001932"/>
    </source>
</evidence>
<comment type="similarity">
    <text evidence="2">Belongs to the DNA photolyase class-1 family.</text>
</comment>
<dbReference type="InterPro" id="IPR005101">
    <property type="entry name" value="Cryptochr/Photolyase_FAD-bd"/>
</dbReference>
<keyword evidence="4 6" id="KW-0274">FAD</keyword>
<keyword evidence="3 6" id="KW-0285">Flavoprotein</keyword>
<dbReference type="Pfam" id="PF00875">
    <property type="entry name" value="DNA_photolyase"/>
    <property type="match status" value="1"/>
</dbReference>
<comment type="cofactor">
    <cofactor evidence="1">
        <name>(6R)-5,10-methylene-5,6,7,8-tetrahydrofolate</name>
        <dbReference type="ChEBI" id="CHEBI:15636"/>
    </cofactor>
</comment>
<proteinExistence type="inferred from homology"/>
<dbReference type="Gene3D" id="3.40.50.620">
    <property type="entry name" value="HUPs"/>
    <property type="match status" value="1"/>
</dbReference>
<dbReference type="InterPro" id="IPR014729">
    <property type="entry name" value="Rossmann-like_a/b/a_fold"/>
</dbReference>
<dbReference type="EMBL" id="CP114976">
    <property type="protein sequence ID" value="WBE25490.1"/>
    <property type="molecule type" value="Genomic_DNA"/>
</dbReference>
<reference evidence="9 10" key="1">
    <citation type="submission" date="2022-12" db="EMBL/GenBank/DDBJ databases">
        <title>Coexistence and Characterization of a Novel Tigecycline Resistance gene tet(X) variant and blaNDM-1 in a Pseudomonas caeni Isolate of Chicken Origin.</title>
        <authorList>
            <person name="Lu X."/>
            <person name="Zhang L."/>
            <person name="Li R."/>
            <person name="Wang Z."/>
        </authorList>
    </citation>
    <scope>NUCLEOTIDE SEQUENCE [LARGE SCALE GENOMIC DNA]</scope>
    <source>
        <strain evidence="9 10">CE14</strain>
    </source>
</reference>
<dbReference type="GO" id="GO:0009416">
    <property type="term" value="P:response to light stimulus"/>
    <property type="evidence" value="ECO:0007669"/>
    <property type="project" value="TreeGrafter"/>
</dbReference>
<evidence type="ECO:0000256" key="4">
    <source>
        <dbReference type="ARBA" id="ARBA00022827"/>
    </source>
</evidence>
<dbReference type="Gene3D" id="1.25.40.80">
    <property type="match status" value="1"/>
</dbReference>
<evidence type="ECO:0000256" key="3">
    <source>
        <dbReference type="ARBA" id="ARBA00022630"/>
    </source>
</evidence>
<evidence type="ECO:0000256" key="5">
    <source>
        <dbReference type="ARBA" id="ARBA00022991"/>
    </source>
</evidence>
<sequence>MTLAVVWLKRDLRLSDHQPLLDAAATGLPVLLLYCFEPMLLQDRHYSARHWRFVRESLQDIQQRVPLGSLYVIKHDVLSTLSQLHQRFGIAQLFSHQEVGLDNTFARDQAVQTWCDQQAVLWHEAPYAAVVRGLKQRDHWDTHWKKVMRAPLADVDLARVNWFCATTELSNFKCVNDYPAARDTNFQEGGEQAAHAVLASFFQQRGKKYFGSISSPELSQTHCSRLSAYLAWGNLSLRQVYQTLLAHWQTPGWKRSLVAFSARLHWHCHFIQKFESQSDMQFYPVNSGYDLLPRVTGELAEQRLLAWQQGQTGIPMVDACMRSLQHTGYLNFRMRAMLVSFLCHHLEVDWRHGVQHLARLFLDFEPGIHFAQFQMQAGVTGINTIRIYSPAKQGEDKDPEGRFIRQWVPELASIPAPLIHQPWLLSPMECLMYNVELGVDYPQPIVDLKHSYAKAQELLWGWRERPEVQRENYRLLKRHVRLAASGSA</sequence>
<feature type="binding site" evidence="6">
    <location>
        <position position="260"/>
    </location>
    <ligand>
        <name>FAD</name>
        <dbReference type="ChEBI" id="CHEBI:57692"/>
    </ligand>
</feature>
<evidence type="ECO:0000313" key="10">
    <source>
        <dbReference type="Proteomes" id="UP001212189"/>
    </source>
</evidence>
<dbReference type="KEGG" id="dce:O6P33_01180"/>